<evidence type="ECO:0000256" key="1">
    <source>
        <dbReference type="SAM" id="Phobius"/>
    </source>
</evidence>
<dbReference type="EMBL" id="FNIZ01000031">
    <property type="protein sequence ID" value="SDP73829.1"/>
    <property type="molecule type" value="Genomic_DNA"/>
</dbReference>
<dbReference type="PANTHER" id="PTHR39419:SF1">
    <property type="entry name" value="SLL0814 PROTEIN"/>
    <property type="match status" value="1"/>
</dbReference>
<evidence type="ECO:0000313" key="2">
    <source>
        <dbReference type="EMBL" id="SDP73829.1"/>
    </source>
</evidence>
<reference evidence="3" key="1">
    <citation type="submission" date="2016-10" db="EMBL/GenBank/DDBJ databases">
        <authorList>
            <person name="Varghese N."/>
            <person name="Submissions S."/>
        </authorList>
    </citation>
    <scope>NUCLEOTIDE SEQUENCE [LARGE SCALE GENOMIC DNA]</scope>
    <source>
        <strain evidence="3">CGMCC 1.3703</strain>
    </source>
</reference>
<feature type="transmembrane region" description="Helical" evidence="1">
    <location>
        <begin position="31"/>
        <end position="48"/>
    </location>
</feature>
<feature type="transmembrane region" description="Helical" evidence="1">
    <location>
        <begin position="5"/>
        <end position="25"/>
    </location>
</feature>
<feature type="transmembrane region" description="Helical" evidence="1">
    <location>
        <begin position="231"/>
        <end position="248"/>
    </location>
</feature>
<dbReference type="InterPro" id="IPR007354">
    <property type="entry name" value="CruF-like"/>
</dbReference>
<gene>
    <name evidence="2" type="ORF">SAMN05421677_13114</name>
</gene>
<sequence>MTTYIFRFFIFWYICGVFLVTFDLLPPWLEWANSVFLITAGVVAGIYFSKMYGVWRGFIYSLIIIVVSIYVEHLGVKYNFLFGAYHYTENFGLKIADTPITIGFAWLLIIGCSHELARVLSSGWNLWASRFIFVFTGALAAVTMDLILDPVSFKVKEYWIWEDPGFYYDIPFSNFFGWFVLAALFHVFFLFIHWNMEEKNVHPWPGRMVLTFGLIIFLFLCIAFTGRLYGAIVFVSALTILWYGLYFWRRSNVSTRT</sequence>
<dbReference type="STRING" id="240303.SAMN05421677_13114"/>
<dbReference type="Proteomes" id="UP000198860">
    <property type="component" value="Unassembled WGS sequence"/>
</dbReference>
<dbReference type="Pfam" id="PF04240">
    <property type="entry name" value="Caroten_synth"/>
    <property type="match status" value="1"/>
</dbReference>
<keyword evidence="1" id="KW-1133">Transmembrane helix</keyword>
<dbReference type="AlphaFoldDB" id="A0A1H0V5M0"/>
<dbReference type="RefSeq" id="WP_089654762.1">
    <property type="nucleotide sequence ID" value="NZ_FNIZ01000031.1"/>
</dbReference>
<protein>
    <submittedName>
        <fullName evidence="2">Putative membrane protein</fullName>
    </submittedName>
</protein>
<proteinExistence type="predicted"/>
<feature type="transmembrane region" description="Helical" evidence="1">
    <location>
        <begin position="124"/>
        <end position="148"/>
    </location>
</feature>
<feature type="transmembrane region" description="Helical" evidence="1">
    <location>
        <begin position="91"/>
        <end position="112"/>
    </location>
</feature>
<organism evidence="2 3">
    <name type="scientific">Halobacillus aidingensis</name>
    <dbReference type="NCBI Taxonomy" id="240303"/>
    <lineage>
        <taxon>Bacteria</taxon>
        <taxon>Bacillati</taxon>
        <taxon>Bacillota</taxon>
        <taxon>Bacilli</taxon>
        <taxon>Bacillales</taxon>
        <taxon>Bacillaceae</taxon>
        <taxon>Halobacillus</taxon>
    </lineage>
</organism>
<feature type="transmembrane region" description="Helical" evidence="1">
    <location>
        <begin position="208"/>
        <end position="225"/>
    </location>
</feature>
<keyword evidence="3" id="KW-1185">Reference proteome</keyword>
<feature type="transmembrane region" description="Helical" evidence="1">
    <location>
        <begin position="175"/>
        <end position="196"/>
    </location>
</feature>
<feature type="transmembrane region" description="Helical" evidence="1">
    <location>
        <begin position="53"/>
        <end position="71"/>
    </location>
</feature>
<dbReference type="PANTHER" id="PTHR39419">
    <property type="entry name" value="SLL0814 PROTEIN"/>
    <property type="match status" value="1"/>
</dbReference>
<dbReference type="OrthoDB" id="9811293at2"/>
<evidence type="ECO:0000313" key="3">
    <source>
        <dbReference type="Proteomes" id="UP000198860"/>
    </source>
</evidence>
<keyword evidence="1" id="KW-0472">Membrane</keyword>
<name>A0A1H0V5M0_HALAD</name>
<accession>A0A1H0V5M0</accession>
<keyword evidence="1" id="KW-0812">Transmembrane</keyword>